<protein>
    <submittedName>
        <fullName evidence="8">Outer membrane immunogenic protein</fullName>
    </submittedName>
</protein>
<sequence>MRTLITTLMASAVSLIAFSAVQAADAIDEVPAAPAAEYSEPAIKNWSGAYVGGTANWAHGQYDATGGRGAAGFGGGLYGGYNMQSGNIVYGAEADINYGDNDTRNSARKMEQGVNGSVRGRVGYDLNPVLVYGTAGVAASNVKATANGGGSDKNTLLGWTAGAGAEAFVTDNVTARVEYRYTDYGSKDFSLPGGKVSSGYDEHSVRVGMGVKF</sequence>
<evidence type="ECO:0000313" key="9">
    <source>
        <dbReference type="Proteomes" id="UP000823786"/>
    </source>
</evidence>
<proteinExistence type="inferred from homology"/>
<feature type="chain" id="PRO_5045638724" evidence="6">
    <location>
        <begin position="24"/>
        <end position="213"/>
    </location>
</feature>
<dbReference type="Proteomes" id="UP000823786">
    <property type="component" value="Unassembled WGS sequence"/>
</dbReference>
<evidence type="ECO:0000256" key="6">
    <source>
        <dbReference type="SAM" id="SignalP"/>
    </source>
</evidence>
<dbReference type="Pfam" id="PF13505">
    <property type="entry name" value="OMP_b-brl"/>
    <property type="match status" value="1"/>
</dbReference>
<evidence type="ECO:0000256" key="2">
    <source>
        <dbReference type="ARBA" id="ARBA00022729"/>
    </source>
</evidence>
<dbReference type="Gene3D" id="2.40.160.20">
    <property type="match status" value="1"/>
</dbReference>
<feature type="domain" description="Outer membrane protein beta-barrel" evidence="7">
    <location>
        <begin position="36"/>
        <end position="213"/>
    </location>
</feature>
<comment type="subcellular location">
    <subcellularLocation>
        <location evidence="1">Cell outer membrane</location>
    </subcellularLocation>
</comment>
<comment type="similarity">
    <text evidence="5">Belongs to the Omp25/RopB family.</text>
</comment>
<name>A0ABS4ESL7_9HYPH</name>
<dbReference type="PANTHER" id="PTHR34001:SF3">
    <property type="entry name" value="BLL7405 PROTEIN"/>
    <property type="match status" value="1"/>
</dbReference>
<keyword evidence="3" id="KW-0472">Membrane</keyword>
<accession>A0ABS4ESL7</accession>
<keyword evidence="4" id="KW-0998">Cell outer membrane</keyword>
<evidence type="ECO:0000313" key="8">
    <source>
        <dbReference type="EMBL" id="MBP1860781.1"/>
    </source>
</evidence>
<dbReference type="InterPro" id="IPR027385">
    <property type="entry name" value="Beta-barrel_OMP"/>
</dbReference>
<evidence type="ECO:0000256" key="1">
    <source>
        <dbReference type="ARBA" id="ARBA00004442"/>
    </source>
</evidence>
<organism evidence="8 9">
    <name type="scientific">Rhizobium herbae</name>
    <dbReference type="NCBI Taxonomy" id="508661"/>
    <lineage>
        <taxon>Bacteria</taxon>
        <taxon>Pseudomonadati</taxon>
        <taxon>Pseudomonadota</taxon>
        <taxon>Alphaproteobacteria</taxon>
        <taxon>Hyphomicrobiales</taxon>
        <taxon>Rhizobiaceae</taxon>
        <taxon>Rhizobium/Agrobacterium group</taxon>
        <taxon>Rhizobium</taxon>
    </lineage>
</organism>
<gene>
    <name evidence="8" type="ORF">J2Z75_004302</name>
</gene>
<feature type="signal peptide" evidence="6">
    <location>
        <begin position="1"/>
        <end position="23"/>
    </location>
</feature>
<dbReference type="PANTHER" id="PTHR34001">
    <property type="entry name" value="BLL7405 PROTEIN"/>
    <property type="match status" value="1"/>
</dbReference>
<dbReference type="EMBL" id="JAGGJV010000008">
    <property type="protein sequence ID" value="MBP1860781.1"/>
    <property type="molecule type" value="Genomic_DNA"/>
</dbReference>
<dbReference type="RefSeq" id="WP_209854780.1">
    <property type="nucleotide sequence ID" value="NZ_JAGGJV010000008.1"/>
</dbReference>
<keyword evidence="9" id="KW-1185">Reference proteome</keyword>
<evidence type="ECO:0000256" key="5">
    <source>
        <dbReference type="ARBA" id="ARBA00038306"/>
    </source>
</evidence>
<reference evidence="8 9" key="1">
    <citation type="submission" date="2021-03" db="EMBL/GenBank/DDBJ databases">
        <title>Genomic Encyclopedia of Type Strains, Phase IV (KMG-IV): sequencing the most valuable type-strain genomes for metagenomic binning, comparative biology and taxonomic classification.</title>
        <authorList>
            <person name="Goeker M."/>
        </authorList>
    </citation>
    <scope>NUCLEOTIDE SEQUENCE [LARGE SCALE GENOMIC DNA]</scope>
    <source>
        <strain evidence="8 9">DSM 26427</strain>
    </source>
</reference>
<dbReference type="InterPro" id="IPR051692">
    <property type="entry name" value="OMP-like"/>
</dbReference>
<evidence type="ECO:0000259" key="7">
    <source>
        <dbReference type="Pfam" id="PF13505"/>
    </source>
</evidence>
<comment type="caution">
    <text evidence="8">The sequence shown here is derived from an EMBL/GenBank/DDBJ whole genome shotgun (WGS) entry which is preliminary data.</text>
</comment>
<dbReference type="InterPro" id="IPR011250">
    <property type="entry name" value="OMP/PagP_B-barrel"/>
</dbReference>
<evidence type="ECO:0000256" key="3">
    <source>
        <dbReference type="ARBA" id="ARBA00023136"/>
    </source>
</evidence>
<dbReference type="SUPFAM" id="SSF56925">
    <property type="entry name" value="OMPA-like"/>
    <property type="match status" value="1"/>
</dbReference>
<keyword evidence="2 6" id="KW-0732">Signal</keyword>
<evidence type="ECO:0000256" key="4">
    <source>
        <dbReference type="ARBA" id="ARBA00023237"/>
    </source>
</evidence>